<comment type="caution">
    <text evidence="3">The sequence shown here is derived from an EMBL/GenBank/DDBJ whole genome shotgun (WGS) entry which is preliminary data.</text>
</comment>
<keyword evidence="3" id="KW-0238">DNA-binding</keyword>
<evidence type="ECO:0000259" key="2">
    <source>
        <dbReference type="SMART" id="SM00418"/>
    </source>
</evidence>
<keyword evidence="4" id="KW-1185">Reference proteome</keyword>
<evidence type="ECO:0000313" key="3">
    <source>
        <dbReference type="EMBL" id="MBE1492152.1"/>
    </source>
</evidence>
<sequence length="245" mass="26262">MMKPEIRLTDPRALRGFAHPLRMTLVGLLRREGPMTATQAAERLDESVPNCSYHLRQLARYGLAERAEGADARERPWRATASSTTWDDLSDDPAVRAAANELNASILEHYFIRARAHLAERAFEPVDWRAVLGFGDALVHVTAAELADLNGRIEALLAEYDERLHDPSTRPADSRPVGVIQLLVPTGPPPGTEPASPATTPAPDADADADTALDADADADDDADADADADDDADSGPGSATEPGR</sequence>
<feature type="compositionally biased region" description="Low complexity" evidence="1">
    <location>
        <begin position="235"/>
        <end position="245"/>
    </location>
</feature>
<dbReference type="Pfam" id="PF12840">
    <property type="entry name" value="HTH_20"/>
    <property type="match status" value="1"/>
</dbReference>
<reference evidence="3" key="1">
    <citation type="submission" date="2020-10" db="EMBL/GenBank/DDBJ databases">
        <title>Sequencing the genomes of 1000 actinobacteria strains.</title>
        <authorList>
            <person name="Klenk H.-P."/>
        </authorList>
    </citation>
    <scope>NUCLEOTIDE SEQUENCE</scope>
    <source>
        <strain evidence="3">DSM 46832</strain>
    </source>
</reference>
<feature type="domain" description="HTH arsR-type" evidence="2">
    <location>
        <begin position="12"/>
        <end position="103"/>
    </location>
</feature>
<dbReference type="InterPro" id="IPR001845">
    <property type="entry name" value="HTH_ArsR_DNA-bd_dom"/>
</dbReference>
<feature type="compositionally biased region" description="Acidic residues" evidence="1">
    <location>
        <begin position="205"/>
        <end position="234"/>
    </location>
</feature>
<dbReference type="GO" id="GO:0003677">
    <property type="term" value="F:DNA binding"/>
    <property type="evidence" value="ECO:0007669"/>
    <property type="project" value="UniProtKB-KW"/>
</dbReference>
<gene>
    <name evidence="3" type="ORF">H4W31_007790</name>
</gene>
<accession>A0A927R250</accession>
<dbReference type="SUPFAM" id="SSF46785">
    <property type="entry name" value="Winged helix' DNA-binding domain"/>
    <property type="match status" value="1"/>
</dbReference>
<dbReference type="EMBL" id="JADBEB010000001">
    <property type="protein sequence ID" value="MBE1492152.1"/>
    <property type="molecule type" value="Genomic_DNA"/>
</dbReference>
<dbReference type="Gene3D" id="1.10.10.10">
    <property type="entry name" value="Winged helix-like DNA-binding domain superfamily/Winged helix DNA-binding domain"/>
    <property type="match status" value="1"/>
</dbReference>
<evidence type="ECO:0000313" key="4">
    <source>
        <dbReference type="Proteomes" id="UP000649753"/>
    </source>
</evidence>
<name>A0A927R250_9ACTN</name>
<organism evidence="3 4">
    <name type="scientific">Plantactinospora soyae</name>
    <dbReference type="NCBI Taxonomy" id="1544732"/>
    <lineage>
        <taxon>Bacteria</taxon>
        <taxon>Bacillati</taxon>
        <taxon>Actinomycetota</taxon>
        <taxon>Actinomycetes</taxon>
        <taxon>Micromonosporales</taxon>
        <taxon>Micromonosporaceae</taxon>
        <taxon>Plantactinospora</taxon>
    </lineage>
</organism>
<dbReference type="InterPro" id="IPR036390">
    <property type="entry name" value="WH_DNA-bd_sf"/>
</dbReference>
<dbReference type="InterPro" id="IPR011991">
    <property type="entry name" value="ArsR-like_HTH"/>
</dbReference>
<dbReference type="SMART" id="SM00418">
    <property type="entry name" value="HTH_ARSR"/>
    <property type="match status" value="1"/>
</dbReference>
<feature type="region of interest" description="Disordered" evidence="1">
    <location>
        <begin position="166"/>
        <end position="245"/>
    </location>
</feature>
<dbReference type="InterPro" id="IPR036388">
    <property type="entry name" value="WH-like_DNA-bd_sf"/>
</dbReference>
<feature type="compositionally biased region" description="Low complexity" evidence="1">
    <location>
        <begin position="193"/>
        <end position="204"/>
    </location>
</feature>
<proteinExistence type="predicted"/>
<dbReference type="CDD" id="cd00090">
    <property type="entry name" value="HTH_ARSR"/>
    <property type="match status" value="1"/>
</dbReference>
<dbReference type="AlphaFoldDB" id="A0A927R250"/>
<protein>
    <submittedName>
        <fullName evidence="3">DNA-binding transcriptional ArsR family regulator</fullName>
    </submittedName>
</protein>
<dbReference type="RefSeq" id="WP_318783648.1">
    <property type="nucleotide sequence ID" value="NZ_JADBEB010000001.1"/>
</dbReference>
<dbReference type="GO" id="GO:0003700">
    <property type="term" value="F:DNA-binding transcription factor activity"/>
    <property type="evidence" value="ECO:0007669"/>
    <property type="project" value="InterPro"/>
</dbReference>
<dbReference type="Proteomes" id="UP000649753">
    <property type="component" value="Unassembled WGS sequence"/>
</dbReference>
<evidence type="ECO:0000256" key="1">
    <source>
        <dbReference type="SAM" id="MobiDB-lite"/>
    </source>
</evidence>